<dbReference type="InterPro" id="IPR013651">
    <property type="entry name" value="ATP-grasp_RimK-type"/>
</dbReference>
<sequence length="1110" mass="126905">MEFSSICECKVRLTIYDIIQVSLEPVLQDIATTVSASLKINELFGSYVYIKYAFSLIHFNHNLKFQPIIQKILTDKTKTFNIEEGIETECLIISEPSNYFLLPNIEQQLFLSRRFQIGTLQQVFTQSYCFQVSSLCKNDRSTKNFFPIIKSGDIASNHKYNQASYVRIPEDSMNDTIVIKRLMPSTSLTPLARADSNKSKYVIGICAMDRKARSKPMRCILDRMLTYGDFEVVIFGDKTILDEEVENWPGCDFLICFFSDGFPLDKAIKYVDLRKPFCVNDVYMQSLLWDRRIVLAVLDAVGVPTPPRLVISRDGGAKVDPNAARSFHEHSGMEINRILGKYAQNTKDYKIKEDGIEVDGTFLPKTFLEKPADSENHNINIYYDEASGGGGRRLFRKVGNKSSEFDPNLSMPTEDGSWIYESMMVTENSEDVKVYTVGSQFVHAETRKSPTVDGLVKRNTEGKEIRYVTELTDEEKGIAAKVSKAFGQMICGLDLLRVKGKSYVIDVNGWSFVKGNDHYYDQCAKLLSETFLRSVQRRPSTTVHDIPREILPENSWRLKGFAAVFRHGDRTPKNKHKISLVSQPFIDLLEGSTQEVVFRQKHQLQLVTNAINQCLEQKLEDESKLMALKEILERKSELPGTKVQVKPIFDKDSNTLRKLQVNVKWGGEFTHAGLHQSRDLGENLRKDMKILNKHVTDDIKILSSSERRVRATADVFTRYFLGRPESIEGVISESKYLLDDSNAAKEQMDAVKKQLKALLRPGYEISSVLLAQCGWPTDMAQPHVILQEVSAIMARLRVVMRLNWAAKDVEQLQRRWCCFESPNLFKERWEKMFNNFCITQAVDSDDSDVKKEAACPDPSGIPELYDSLKYDALHNRQFLEAIFSDPEASSASSISDTSSNSSDHGNYRPTEFSDTCSADLRKLYAHVRVLFNFVAPQEYGISEKEKKTIGMLIGLPLLKSILQDLEDFKSSEKPKTRLYFTKESHVHALLNLVYLSGLPTKYPRPVLPELDFLTQITFELYERNRHNGSDKEYSLRIAFSPGAHYDCVLDLHMDAEHCLKVAPRKNLIPHLSLDEVLQYYKSAYLRIPELAAIERQIEERKLYYAQEDNQ</sequence>
<evidence type="ECO:0000259" key="12">
    <source>
        <dbReference type="Pfam" id="PF18086"/>
    </source>
</evidence>
<dbReference type="InterPro" id="IPR000560">
    <property type="entry name" value="His_Pase_clade-2"/>
</dbReference>
<comment type="catalytic activity">
    <reaction evidence="8">
        <text>1D-myo-inositol hexakisphosphate + ATP = 1-diphospho-1D-myo-inositol 2,3,4,5,6-pentakisphosphate + ADP</text>
        <dbReference type="Rhea" id="RHEA:37459"/>
        <dbReference type="ChEBI" id="CHEBI:30616"/>
        <dbReference type="ChEBI" id="CHEBI:58130"/>
        <dbReference type="ChEBI" id="CHEBI:74946"/>
        <dbReference type="ChEBI" id="CHEBI:456216"/>
        <dbReference type="EC" id="2.7.4.24"/>
    </reaction>
    <physiologicalReaction direction="left-to-right" evidence="8">
        <dbReference type="Rhea" id="RHEA:37460"/>
    </physiologicalReaction>
</comment>
<comment type="similarity">
    <text evidence="1 9">Belongs to the histidine acid phosphatase family. VIP1 subfamily.</text>
</comment>
<feature type="region of interest" description="Disordered" evidence="10">
    <location>
        <begin position="889"/>
        <end position="908"/>
    </location>
</feature>
<comment type="function">
    <text evidence="9">Bifunctional inositol kinase that acts in concert with the IP6K kinases to synthesize the diphosphate group-containing inositol pyrophosphates diphosphoinositol pentakisphosphate, PP-InsP5, and bis-diphosphoinositol tetrakisphosphate, (PP)2-InsP4. PP-InsP5 and (PP)2-InsP4, also respectively called InsP7 and InsP8, may regulate a variety of cellular processes, including apoptosis, vesicle trafficking, cytoskeletal dynamics, and exocytosis. Phosphorylates inositol hexakisphosphate (InsP6).</text>
</comment>
<feature type="compositionally biased region" description="Low complexity" evidence="10">
    <location>
        <begin position="889"/>
        <end position="903"/>
    </location>
</feature>
<dbReference type="InterPro" id="IPR040557">
    <property type="entry name" value="VIP1_N"/>
</dbReference>
<accession>A0ABP9XMM2</accession>
<feature type="domain" description="ATP-grasp fold RimK-type" evidence="11">
    <location>
        <begin position="425"/>
        <end position="514"/>
    </location>
</feature>
<protein>
    <recommendedName>
        <fullName evidence="9">Inositol hexakisphosphate and diphosphoinositol-pentakisphosphate kinase</fullName>
        <ecNumber evidence="9">2.7.4.24</ecNumber>
    </recommendedName>
</protein>
<dbReference type="EC" id="2.7.4.24" evidence="9"/>
<comment type="caution">
    <text evidence="13">The sequence shown here is derived from an EMBL/GenBank/DDBJ whole genome shotgun (WGS) entry which is preliminary data.</text>
</comment>
<dbReference type="InterPro" id="IPR037446">
    <property type="entry name" value="His_Pase_VIP1"/>
</dbReference>
<evidence type="ECO:0000256" key="5">
    <source>
        <dbReference type="ARBA" id="ARBA00022777"/>
    </source>
</evidence>
<dbReference type="SUPFAM" id="SSF56059">
    <property type="entry name" value="Glutathione synthetase ATP-binding domain-like"/>
    <property type="match status" value="1"/>
</dbReference>
<feature type="domain" description="VIP1 N-terminal" evidence="12">
    <location>
        <begin position="202"/>
        <end position="290"/>
    </location>
</feature>
<dbReference type="Pfam" id="PF08443">
    <property type="entry name" value="RimK"/>
    <property type="match status" value="1"/>
</dbReference>
<evidence type="ECO:0000256" key="10">
    <source>
        <dbReference type="SAM" id="MobiDB-lite"/>
    </source>
</evidence>
<reference evidence="13 14" key="1">
    <citation type="submission" date="2024-04" db="EMBL/GenBank/DDBJ databases">
        <title>genome sequences of Mucor flavus KT1a and Helicostylum pulchrum KT1b strains isolation_sourced from the surface of a dry-aged beef.</title>
        <authorList>
            <person name="Toyotome T."/>
            <person name="Hosono M."/>
            <person name="Torimaru M."/>
            <person name="Fukuda K."/>
            <person name="Mikami N."/>
        </authorList>
    </citation>
    <scope>NUCLEOTIDE SEQUENCE [LARGE SCALE GENOMIC DNA]</scope>
    <source>
        <strain evidence="13 14">KT1b</strain>
    </source>
</reference>
<comment type="subcellular location">
    <subcellularLocation>
        <location evidence="9">Cytoplasm</location>
        <location evidence="9">Cytoskeleton</location>
    </subcellularLocation>
</comment>
<dbReference type="SUPFAM" id="SSF53254">
    <property type="entry name" value="Phosphoglycerate mutase-like"/>
    <property type="match status" value="1"/>
</dbReference>
<keyword evidence="6 9" id="KW-0067">ATP-binding</keyword>
<name>A0ABP9XMM2_9FUNG</name>
<dbReference type="Gene3D" id="3.30.470.20">
    <property type="entry name" value="ATP-grasp fold, B domain"/>
    <property type="match status" value="1"/>
</dbReference>
<keyword evidence="2 9" id="KW-0963">Cytoplasm</keyword>
<evidence type="ECO:0000256" key="8">
    <source>
        <dbReference type="ARBA" id="ARBA00034629"/>
    </source>
</evidence>
<dbReference type="Pfam" id="PF00328">
    <property type="entry name" value="His_Phos_2"/>
    <property type="match status" value="1"/>
</dbReference>
<dbReference type="PANTHER" id="PTHR12750:SF9">
    <property type="entry name" value="INOSITOL HEXAKISPHOSPHATE AND DIPHOSPHOINOSITOL-PENTAKISPHOSPHATE KINASE"/>
    <property type="match status" value="1"/>
</dbReference>
<comment type="catalytic activity">
    <reaction evidence="7">
        <text>5-diphospho-1D-myo-inositol 1,2,3,4,6-pentakisphosphate + ATP + H(+) = 1,5-bis(diphospho)-1D-myo-inositol 2,3,4,6-tetrakisphosphate + ADP</text>
        <dbReference type="Rhea" id="RHEA:10276"/>
        <dbReference type="ChEBI" id="CHEBI:15378"/>
        <dbReference type="ChEBI" id="CHEBI:30616"/>
        <dbReference type="ChEBI" id="CHEBI:58628"/>
        <dbReference type="ChEBI" id="CHEBI:77983"/>
        <dbReference type="ChEBI" id="CHEBI:456216"/>
        <dbReference type="EC" id="2.7.4.24"/>
    </reaction>
    <physiologicalReaction direction="left-to-right" evidence="7">
        <dbReference type="Rhea" id="RHEA:10277"/>
    </physiologicalReaction>
</comment>
<evidence type="ECO:0000256" key="2">
    <source>
        <dbReference type="ARBA" id="ARBA00022490"/>
    </source>
</evidence>
<evidence type="ECO:0000256" key="3">
    <source>
        <dbReference type="ARBA" id="ARBA00022679"/>
    </source>
</evidence>
<dbReference type="Pfam" id="PF18086">
    <property type="entry name" value="PPIP5K2_N"/>
    <property type="match status" value="1"/>
</dbReference>
<dbReference type="Gene3D" id="3.40.50.11950">
    <property type="match status" value="1"/>
</dbReference>
<evidence type="ECO:0000256" key="4">
    <source>
        <dbReference type="ARBA" id="ARBA00022741"/>
    </source>
</evidence>
<evidence type="ECO:0000256" key="1">
    <source>
        <dbReference type="ARBA" id="ARBA00005609"/>
    </source>
</evidence>
<dbReference type="InterPro" id="IPR029033">
    <property type="entry name" value="His_PPase_superfam"/>
</dbReference>
<dbReference type="PANTHER" id="PTHR12750">
    <property type="entry name" value="DIPHOSPHOINOSITOL PENTAKISPHOSPHATE KINASE"/>
    <property type="match status" value="1"/>
</dbReference>
<gene>
    <name evidence="13" type="ORF">HPULCUR_000971</name>
</gene>
<dbReference type="Proteomes" id="UP001476247">
    <property type="component" value="Unassembled WGS sequence"/>
</dbReference>
<evidence type="ECO:0000256" key="9">
    <source>
        <dbReference type="RuleBase" id="RU365032"/>
    </source>
</evidence>
<dbReference type="EMBL" id="BAABUJ010000005">
    <property type="protein sequence ID" value="GAA5795610.1"/>
    <property type="molecule type" value="Genomic_DNA"/>
</dbReference>
<evidence type="ECO:0000313" key="13">
    <source>
        <dbReference type="EMBL" id="GAA5795610.1"/>
    </source>
</evidence>
<proteinExistence type="inferred from homology"/>
<keyword evidence="4 9" id="KW-0547">Nucleotide-binding</keyword>
<evidence type="ECO:0000256" key="6">
    <source>
        <dbReference type="ARBA" id="ARBA00022840"/>
    </source>
</evidence>
<keyword evidence="3 9" id="KW-0808">Transferase</keyword>
<keyword evidence="5 9" id="KW-0418">Kinase</keyword>
<evidence type="ECO:0000256" key="7">
    <source>
        <dbReference type="ARBA" id="ARBA00033696"/>
    </source>
</evidence>
<keyword evidence="14" id="KW-1185">Reference proteome</keyword>
<dbReference type="Gene3D" id="3.40.50.1240">
    <property type="entry name" value="Phosphoglycerate mutase-like"/>
    <property type="match status" value="1"/>
</dbReference>
<organism evidence="13 14">
    <name type="scientific">Helicostylum pulchrum</name>
    <dbReference type="NCBI Taxonomy" id="562976"/>
    <lineage>
        <taxon>Eukaryota</taxon>
        <taxon>Fungi</taxon>
        <taxon>Fungi incertae sedis</taxon>
        <taxon>Mucoromycota</taxon>
        <taxon>Mucoromycotina</taxon>
        <taxon>Mucoromycetes</taxon>
        <taxon>Mucorales</taxon>
        <taxon>Mucorineae</taxon>
        <taxon>Mucoraceae</taxon>
        <taxon>Helicostylum</taxon>
    </lineage>
</organism>
<evidence type="ECO:0000313" key="14">
    <source>
        <dbReference type="Proteomes" id="UP001476247"/>
    </source>
</evidence>
<evidence type="ECO:0000259" key="11">
    <source>
        <dbReference type="Pfam" id="PF08443"/>
    </source>
</evidence>